<sequence length="96" mass="10536">MEEITWLRKGDCRGPIMSLGSEEVIAEGKGDHLVASGWSLRENVEHWEASGFVSEGKGALIRILVPMGKSCFPAMCVVNIHALRVCNINSRLNTII</sequence>
<dbReference type="AlphaFoldDB" id="A0A9D4BT48"/>
<dbReference type="Proteomes" id="UP000828390">
    <property type="component" value="Unassembled WGS sequence"/>
</dbReference>
<evidence type="ECO:0000313" key="1">
    <source>
        <dbReference type="EMBL" id="KAH3708425.1"/>
    </source>
</evidence>
<protein>
    <submittedName>
        <fullName evidence="1">Uncharacterized protein</fullName>
    </submittedName>
</protein>
<comment type="caution">
    <text evidence="1">The sequence shown here is derived from an EMBL/GenBank/DDBJ whole genome shotgun (WGS) entry which is preliminary data.</text>
</comment>
<gene>
    <name evidence="1" type="ORF">DPMN_067875</name>
</gene>
<organism evidence="1 2">
    <name type="scientific">Dreissena polymorpha</name>
    <name type="common">Zebra mussel</name>
    <name type="synonym">Mytilus polymorpha</name>
    <dbReference type="NCBI Taxonomy" id="45954"/>
    <lineage>
        <taxon>Eukaryota</taxon>
        <taxon>Metazoa</taxon>
        <taxon>Spiralia</taxon>
        <taxon>Lophotrochozoa</taxon>
        <taxon>Mollusca</taxon>
        <taxon>Bivalvia</taxon>
        <taxon>Autobranchia</taxon>
        <taxon>Heteroconchia</taxon>
        <taxon>Euheterodonta</taxon>
        <taxon>Imparidentia</taxon>
        <taxon>Neoheterodontei</taxon>
        <taxon>Myida</taxon>
        <taxon>Dreissenoidea</taxon>
        <taxon>Dreissenidae</taxon>
        <taxon>Dreissena</taxon>
    </lineage>
</organism>
<proteinExistence type="predicted"/>
<dbReference type="EMBL" id="JAIWYP010000014">
    <property type="protein sequence ID" value="KAH3708425.1"/>
    <property type="molecule type" value="Genomic_DNA"/>
</dbReference>
<evidence type="ECO:0000313" key="2">
    <source>
        <dbReference type="Proteomes" id="UP000828390"/>
    </source>
</evidence>
<accession>A0A9D4BT48</accession>
<name>A0A9D4BT48_DREPO</name>
<reference evidence="1" key="2">
    <citation type="submission" date="2020-11" db="EMBL/GenBank/DDBJ databases">
        <authorList>
            <person name="McCartney M.A."/>
            <person name="Auch B."/>
            <person name="Kono T."/>
            <person name="Mallez S."/>
            <person name="Becker A."/>
            <person name="Gohl D.M."/>
            <person name="Silverstein K.A.T."/>
            <person name="Koren S."/>
            <person name="Bechman K.B."/>
            <person name="Herman A."/>
            <person name="Abrahante J.E."/>
            <person name="Garbe J."/>
        </authorList>
    </citation>
    <scope>NUCLEOTIDE SEQUENCE</scope>
    <source>
        <strain evidence="1">Duluth1</strain>
        <tissue evidence="1">Whole animal</tissue>
    </source>
</reference>
<keyword evidence="2" id="KW-1185">Reference proteome</keyword>
<reference evidence="1" key="1">
    <citation type="journal article" date="2019" name="bioRxiv">
        <title>The Genome of the Zebra Mussel, Dreissena polymorpha: A Resource for Invasive Species Research.</title>
        <authorList>
            <person name="McCartney M.A."/>
            <person name="Auch B."/>
            <person name="Kono T."/>
            <person name="Mallez S."/>
            <person name="Zhang Y."/>
            <person name="Obille A."/>
            <person name="Becker A."/>
            <person name="Abrahante J.E."/>
            <person name="Garbe J."/>
            <person name="Badalamenti J.P."/>
            <person name="Herman A."/>
            <person name="Mangelson H."/>
            <person name="Liachko I."/>
            <person name="Sullivan S."/>
            <person name="Sone E.D."/>
            <person name="Koren S."/>
            <person name="Silverstein K.A.T."/>
            <person name="Beckman K.B."/>
            <person name="Gohl D.M."/>
        </authorList>
    </citation>
    <scope>NUCLEOTIDE SEQUENCE</scope>
    <source>
        <strain evidence="1">Duluth1</strain>
        <tissue evidence="1">Whole animal</tissue>
    </source>
</reference>